<proteinExistence type="predicted"/>
<name>A0A7G9Y121_9EURY</name>
<accession>A0A7G9Y121</accession>
<sequence length="62" mass="6655">MGCRARRAGVWRCAGWIAEGNDWGGVMALKRFLRGWRRNHGVVGAAGAVKSLNIAGLSMVSI</sequence>
<dbReference type="AlphaFoldDB" id="A0A7G9Y121"/>
<reference evidence="1" key="1">
    <citation type="submission" date="2020-06" db="EMBL/GenBank/DDBJ databases">
        <title>Unique genomic features of the anaerobic methanotrophic archaea.</title>
        <authorList>
            <person name="Chadwick G.L."/>
            <person name="Skennerton C.T."/>
            <person name="Laso-Perez R."/>
            <person name="Leu A.O."/>
            <person name="Speth D.R."/>
            <person name="Yu H."/>
            <person name="Morgan-Lang C."/>
            <person name="Hatzenpichler R."/>
            <person name="Goudeau D."/>
            <person name="Malmstrom R."/>
            <person name="Brazelton W.J."/>
            <person name="Woyke T."/>
            <person name="Hallam S.J."/>
            <person name="Tyson G.W."/>
            <person name="Wegener G."/>
            <person name="Boetius A."/>
            <person name="Orphan V."/>
        </authorList>
    </citation>
    <scope>NUCLEOTIDE SEQUENCE</scope>
</reference>
<gene>
    <name evidence="1" type="ORF">NEBFCOPL_00006</name>
</gene>
<dbReference type="EMBL" id="MT630658">
    <property type="protein sequence ID" value="QNO41705.1"/>
    <property type="molecule type" value="Genomic_DNA"/>
</dbReference>
<organism evidence="1">
    <name type="scientific">Candidatus Methanogaster sp. ANME-2c ERB4</name>
    <dbReference type="NCBI Taxonomy" id="2759911"/>
    <lineage>
        <taxon>Archaea</taxon>
        <taxon>Methanobacteriati</taxon>
        <taxon>Methanobacteriota</taxon>
        <taxon>Stenosarchaea group</taxon>
        <taxon>Methanomicrobia</taxon>
        <taxon>Methanosarcinales</taxon>
        <taxon>ANME-2 cluster</taxon>
        <taxon>Candidatus Methanogasteraceae</taxon>
        <taxon>Candidatus Methanogaster</taxon>
    </lineage>
</organism>
<protein>
    <submittedName>
        <fullName evidence="1">Uncharacterized protein</fullName>
    </submittedName>
</protein>
<evidence type="ECO:0000313" key="1">
    <source>
        <dbReference type="EMBL" id="QNO41705.1"/>
    </source>
</evidence>